<dbReference type="AlphaFoldDB" id="A0A285KA17"/>
<comment type="similarity">
    <text evidence="8">Belongs to the DyP-type peroxidase family.</text>
</comment>
<sequence>MAILTDAPKIQGNILLPFGGRYQAFVTLSFRSDRSAARAWLREAAARVASTDDVERALDGDDQGQGRARRGRRLKQTAVLLNVGLTATGLTLLHQEVASDLAPFDAFWRGPLGTRLDADGRLTTAPALLGDTGDSDPANWVVGKPAGAPVDALLTLAADDAGTIRDALRDERRLAEDAGLAVLWSEQGEVRRNEGNRRVEHFGFADGISQPGVRGFSDPEQSGTVIAPGEFVLGYPGERRPQNWAPRPTPASWMRGGSFQVFRRMNQDAAGWWRRMGGSGAEADSAAAKALGRSLDGASLEPGATPENQNKFTYGDDESGRHTPLYAHIRKMNPREDDVFRDRGHKMLRRGITFGPAFDRERPDDRERGILFNAYVASIEDQFEFLLRHWANEPRFPTSALNAYGRSLADKDRIDGLDPVVGLSEKQARERLPQDVVDRIPRQAFGGFVTTTGCVYAFAPTLPALRQLAGEAPIG</sequence>
<dbReference type="InterPro" id="IPR006314">
    <property type="entry name" value="Dyp_peroxidase"/>
</dbReference>
<organism evidence="11 12">
    <name type="scientific">Paractinoplanes atraurantiacus</name>
    <dbReference type="NCBI Taxonomy" id="1036182"/>
    <lineage>
        <taxon>Bacteria</taxon>
        <taxon>Bacillati</taxon>
        <taxon>Actinomycetota</taxon>
        <taxon>Actinomycetes</taxon>
        <taxon>Micromonosporales</taxon>
        <taxon>Micromonosporaceae</taxon>
        <taxon>Paractinoplanes</taxon>
    </lineage>
</organism>
<keyword evidence="7" id="KW-0408">Iron</keyword>
<evidence type="ECO:0000256" key="2">
    <source>
        <dbReference type="ARBA" id="ARBA00022559"/>
    </source>
</evidence>
<evidence type="ECO:0000256" key="4">
    <source>
        <dbReference type="ARBA" id="ARBA00022723"/>
    </source>
</evidence>
<dbReference type="PANTHER" id="PTHR30521:SF4">
    <property type="entry name" value="DEFERROCHELATASE"/>
    <property type="match status" value="1"/>
</dbReference>
<keyword evidence="12" id="KW-1185">Reference proteome</keyword>
<dbReference type="SUPFAM" id="SSF54909">
    <property type="entry name" value="Dimeric alpha+beta barrel"/>
    <property type="match status" value="1"/>
</dbReference>
<comment type="cofactor">
    <cofactor evidence="1">
        <name>heme b</name>
        <dbReference type="ChEBI" id="CHEBI:60344"/>
    </cofactor>
</comment>
<evidence type="ECO:0000259" key="10">
    <source>
        <dbReference type="Pfam" id="PF20628"/>
    </source>
</evidence>
<evidence type="ECO:0000313" key="12">
    <source>
        <dbReference type="Proteomes" id="UP000219612"/>
    </source>
</evidence>
<dbReference type="PROSITE" id="PS51404">
    <property type="entry name" value="DYP_PEROXIDASE"/>
    <property type="match status" value="1"/>
</dbReference>
<keyword evidence="3" id="KW-0349">Heme</keyword>
<dbReference type="EMBL" id="OBDY01000034">
    <property type="protein sequence ID" value="SNY69073.1"/>
    <property type="molecule type" value="Genomic_DNA"/>
</dbReference>
<evidence type="ECO:0000256" key="8">
    <source>
        <dbReference type="ARBA" id="ARBA00025737"/>
    </source>
</evidence>
<evidence type="ECO:0000256" key="3">
    <source>
        <dbReference type="ARBA" id="ARBA00022617"/>
    </source>
</evidence>
<evidence type="ECO:0000256" key="6">
    <source>
        <dbReference type="ARBA" id="ARBA00023002"/>
    </source>
</evidence>
<dbReference type="GO" id="GO:0020037">
    <property type="term" value="F:heme binding"/>
    <property type="evidence" value="ECO:0007669"/>
    <property type="project" value="InterPro"/>
</dbReference>
<keyword evidence="5" id="KW-0732">Signal</keyword>
<evidence type="ECO:0000256" key="1">
    <source>
        <dbReference type="ARBA" id="ARBA00001970"/>
    </source>
</evidence>
<evidence type="ECO:0000256" key="5">
    <source>
        <dbReference type="ARBA" id="ARBA00022729"/>
    </source>
</evidence>
<dbReference type="GO" id="GO:0046872">
    <property type="term" value="F:metal ion binding"/>
    <property type="evidence" value="ECO:0007669"/>
    <property type="project" value="UniProtKB-KW"/>
</dbReference>
<dbReference type="InterPro" id="IPR011008">
    <property type="entry name" value="Dimeric_a/b-barrel"/>
</dbReference>
<evidence type="ECO:0000256" key="9">
    <source>
        <dbReference type="SAM" id="MobiDB-lite"/>
    </source>
</evidence>
<name>A0A285KA17_9ACTN</name>
<dbReference type="PANTHER" id="PTHR30521">
    <property type="entry name" value="DEFERROCHELATASE/PEROXIDASE"/>
    <property type="match status" value="1"/>
</dbReference>
<dbReference type="GO" id="GO:0004601">
    <property type="term" value="F:peroxidase activity"/>
    <property type="evidence" value="ECO:0007669"/>
    <property type="project" value="UniProtKB-KW"/>
</dbReference>
<dbReference type="Proteomes" id="UP000219612">
    <property type="component" value="Unassembled WGS sequence"/>
</dbReference>
<feature type="domain" description="Dyp-type peroxidase C-terminal" evidence="10">
    <location>
        <begin position="252"/>
        <end position="405"/>
    </location>
</feature>
<dbReference type="OrthoDB" id="236246at2"/>
<keyword evidence="2 11" id="KW-0575">Peroxidase</keyword>
<proteinExistence type="inferred from homology"/>
<keyword evidence="6" id="KW-0560">Oxidoreductase</keyword>
<dbReference type="GO" id="GO:0005829">
    <property type="term" value="C:cytosol"/>
    <property type="evidence" value="ECO:0007669"/>
    <property type="project" value="TreeGrafter"/>
</dbReference>
<dbReference type="InterPro" id="IPR048328">
    <property type="entry name" value="Dyp_perox_C"/>
</dbReference>
<dbReference type="Pfam" id="PF20628">
    <property type="entry name" value="Dyp_perox_C"/>
    <property type="match status" value="1"/>
</dbReference>
<evidence type="ECO:0000256" key="7">
    <source>
        <dbReference type="ARBA" id="ARBA00023004"/>
    </source>
</evidence>
<reference evidence="11 12" key="1">
    <citation type="submission" date="2017-09" db="EMBL/GenBank/DDBJ databases">
        <authorList>
            <person name="Ehlers B."/>
            <person name="Leendertz F.H."/>
        </authorList>
    </citation>
    <scope>NUCLEOTIDE SEQUENCE [LARGE SCALE GENOMIC DNA]</scope>
    <source>
        <strain evidence="11 12">CGMCC 4.6857</strain>
    </source>
</reference>
<gene>
    <name evidence="11" type="ORF">SAMN05421748_134106</name>
</gene>
<evidence type="ECO:0000313" key="11">
    <source>
        <dbReference type="EMBL" id="SNY69073.1"/>
    </source>
</evidence>
<keyword evidence="4" id="KW-0479">Metal-binding</keyword>
<accession>A0A285KA17</accession>
<protein>
    <submittedName>
        <fullName evidence="11">Dyp-type peroxidase family</fullName>
    </submittedName>
</protein>
<feature type="region of interest" description="Disordered" evidence="9">
    <location>
        <begin position="298"/>
        <end position="318"/>
    </location>
</feature>